<evidence type="ECO:0000313" key="4">
    <source>
        <dbReference type="WBParaSite" id="SBAD_0000610201-mRNA-1"/>
    </source>
</evidence>
<evidence type="ECO:0000256" key="1">
    <source>
        <dbReference type="SAM" id="Coils"/>
    </source>
</evidence>
<feature type="coiled-coil region" evidence="1">
    <location>
        <begin position="109"/>
        <end position="143"/>
    </location>
</feature>
<dbReference type="GO" id="GO:0032007">
    <property type="term" value="P:negative regulation of TOR signaling"/>
    <property type="evidence" value="ECO:0007669"/>
    <property type="project" value="TreeGrafter"/>
</dbReference>
<dbReference type="PANTHER" id="PTHR15154">
    <property type="entry name" value="HAMARTIN"/>
    <property type="match status" value="1"/>
</dbReference>
<evidence type="ECO:0000313" key="2">
    <source>
        <dbReference type="EMBL" id="VDP08526.1"/>
    </source>
</evidence>
<protein>
    <submittedName>
        <fullName evidence="4">Synaptonemal complex protein 1</fullName>
    </submittedName>
</protein>
<proteinExistence type="predicted"/>
<dbReference type="Proteomes" id="UP000270296">
    <property type="component" value="Unassembled WGS sequence"/>
</dbReference>
<sequence length="250" mass="29574">MQGLLEAAQFREKSLEEENKELRCKLGGLGQKLNDYAAETQKLLETEKLLERLRRKFHECRRLKNEWFTTVNKEQISRDVIDNCRKETAELRRCVRRDKSRLETAYSYVSELETQLKNRQMQINELKSQLDDIRELHKEQIEAIQMRYRALVSVCQRQETHILELYQILECRRNSMSLRTGDGSFELSIPQRCVAREIVSYDDSFIEGHSNDSELYLPFLFRENTRQGLTKKSISDSSYVEDIETLADHA</sequence>
<feature type="coiled-coil region" evidence="1">
    <location>
        <begin position="5"/>
        <end position="66"/>
    </location>
</feature>
<dbReference type="WBParaSite" id="SBAD_0000610201-mRNA-1">
    <property type="protein sequence ID" value="SBAD_0000610201-mRNA-1"/>
    <property type="gene ID" value="SBAD_0000610201"/>
</dbReference>
<dbReference type="EMBL" id="UZAM01009310">
    <property type="protein sequence ID" value="VDP08526.1"/>
    <property type="molecule type" value="Genomic_DNA"/>
</dbReference>
<dbReference type="AlphaFoldDB" id="A0A183IQH2"/>
<gene>
    <name evidence="2" type="ORF">SBAD_LOCUS5869</name>
</gene>
<name>A0A183IQH2_9BILA</name>
<evidence type="ECO:0000313" key="3">
    <source>
        <dbReference type="Proteomes" id="UP000270296"/>
    </source>
</evidence>
<reference evidence="4" key="1">
    <citation type="submission" date="2016-06" db="UniProtKB">
        <authorList>
            <consortium name="WormBaseParasite"/>
        </authorList>
    </citation>
    <scope>IDENTIFICATION</scope>
</reference>
<accession>A0A183IQH2</accession>
<keyword evidence="1" id="KW-0175">Coiled coil</keyword>
<reference evidence="2 3" key="2">
    <citation type="submission" date="2018-11" db="EMBL/GenBank/DDBJ databases">
        <authorList>
            <consortium name="Pathogen Informatics"/>
        </authorList>
    </citation>
    <scope>NUCLEOTIDE SEQUENCE [LARGE SCALE GENOMIC DNA]</scope>
</reference>
<dbReference type="GO" id="GO:0033596">
    <property type="term" value="C:TSC1-TSC2 complex"/>
    <property type="evidence" value="ECO:0007669"/>
    <property type="project" value="TreeGrafter"/>
</dbReference>
<dbReference type="GO" id="GO:0051726">
    <property type="term" value="P:regulation of cell cycle"/>
    <property type="evidence" value="ECO:0007669"/>
    <property type="project" value="TreeGrafter"/>
</dbReference>
<keyword evidence="3" id="KW-1185">Reference proteome</keyword>
<dbReference type="InterPro" id="IPR007483">
    <property type="entry name" value="Hamartin"/>
</dbReference>
<dbReference type="PANTHER" id="PTHR15154:SF2">
    <property type="entry name" value="HAMARTIN"/>
    <property type="match status" value="1"/>
</dbReference>
<dbReference type="GO" id="GO:0008285">
    <property type="term" value="P:negative regulation of cell population proliferation"/>
    <property type="evidence" value="ECO:0007669"/>
    <property type="project" value="TreeGrafter"/>
</dbReference>
<organism evidence="4">
    <name type="scientific">Soboliphyme baturini</name>
    <dbReference type="NCBI Taxonomy" id="241478"/>
    <lineage>
        <taxon>Eukaryota</taxon>
        <taxon>Metazoa</taxon>
        <taxon>Ecdysozoa</taxon>
        <taxon>Nematoda</taxon>
        <taxon>Enoplea</taxon>
        <taxon>Dorylaimia</taxon>
        <taxon>Dioctophymatida</taxon>
        <taxon>Dioctophymatoidea</taxon>
        <taxon>Soboliphymatidae</taxon>
        <taxon>Soboliphyme</taxon>
    </lineage>
</organism>
<dbReference type="OrthoDB" id="6022054at2759"/>